<evidence type="ECO:0000313" key="4">
    <source>
        <dbReference type="WBParaSite" id="Hba_07731"/>
    </source>
</evidence>
<keyword evidence="2" id="KW-0472">Membrane</keyword>
<dbReference type="WBParaSite" id="Hba_07731">
    <property type="protein sequence ID" value="Hba_07731"/>
    <property type="gene ID" value="Hba_07731"/>
</dbReference>
<keyword evidence="3" id="KW-1185">Reference proteome</keyword>
<sequence>MLYEKAKAIVLHSSQKGCTYTREFLNLVYIFIYLFIYSFLSYRSNLAETTRLTNKKQRAGTDPARRLPDFETSTTRPREHISRASVTRLRGSSSAQHLTCKGCFSTGAALGRRHRLFPGYVVLGTGINARPYITWISEMDDFTVDDVSVWCCHFFSG</sequence>
<feature type="region of interest" description="Disordered" evidence="1">
    <location>
        <begin position="52"/>
        <end position="73"/>
    </location>
</feature>
<evidence type="ECO:0000256" key="2">
    <source>
        <dbReference type="SAM" id="Phobius"/>
    </source>
</evidence>
<reference evidence="4" key="1">
    <citation type="submission" date="2016-11" db="UniProtKB">
        <authorList>
            <consortium name="WormBaseParasite"/>
        </authorList>
    </citation>
    <scope>IDENTIFICATION</scope>
</reference>
<name>A0A1I7WRC9_HETBA</name>
<dbReference type="AlphaFoldDB" id="A0A1I7WRC9"/>
<keyword evidence="2" id="KW-0812">Transmembrane</keyword>
<keyword evidence="2" id="KW-1133">Transmembrane helix</keyword>
<accession>A0A1I7WRC9</accession>
<dbReference type="Proteomes" id="UP000095283">
    <property type="component" value="Unplaced"/>
</dbReference>
<evidence type="ECO:0000313" key="3">
    <source>
        <dbReference type="Proteomes" id="UP000095283"/>
    </source>
</evidence>
<proteinExistence type="predicted"/>
<feature type="transmembrane region" description="Helical" evidence="2">
    <location>
        <begin position="24"/>
        <end position="42"/>
    </location>
</feature>
<organism evidence="3 4">
    <name type="scientific">Heterorhabditis bacteriophora</name>
    <name type="common">Entomopathogenic nematode worm</name>
    <dbReference type="NCBI Taxonomy" id="37862"/>
    <lineage>
        <taxon>Eukaryota</taxon>
        <taxon>Metazoa</taxon>
        <taxon>Ecdysozoa</taxon>
        <taxon>Nematoda</taxon>
        <taxon>Chromadorea</taxon>
        <taxon>Rhabditida</taxon>
        <taxon>Rhabditina</taxon>
        <taxon>Rhabditomorpha</taxon>
        <taxon>Strongyloidea</taxon>
        <taxon>Heterorhabditidae</taxon>
        <taxon>Heterorhabditis</taxon>
    </lineage>
</organism>
<protein>
    <submittedName>
        <fullName evidence="4">Uncharacterized protein</fullName>
    </submittedName>
</protein>
<evidence type="ECO:0000256" key="1">
    <source>
        <dbReference type="SAM" id="MobiDB-lite"/>
    </source>
</evidence>